<evidence type="ECO:0000259" key="5">
    <source>
        <dbReference type="PROSITE" id="PS50977"/>
    </source>
</evidence>
<evidence type="ECO:0000313" key="7">
    <source>
        <dbReference type="Proteomes" id="UP001221328"/>
    </source>
</evidence>
<proteinExistence type="predicted"/>
<dbReference type="PANTHER" id="PTHR30055:SF234">
    <property type="entry name" value="HTH-TYPE TRANSCRIPTIONAL REGULATOR BETI"/>
    <property type="match status" value="1"/>
</dbReference>
<dbReference type="InterPro" id="IPR036271">
    <property type="entry name" value="Tet_transcr_reg_TetR-rel_C_sf"/>
</dbReference>
<dbReference type="InterPro" id="IPR047923">
    <property type="entry name" value="ArpA-like"/>
</dbReference>
<feature type="DNA-binding region" description="H-T-H motif" evidence="4">
    <location>
        <begin position="30"/>
        <end position="49"/>
    </location>
</feature>
<evidence type="ECO:0000256" key="3">
    <source>
        <dbReference type="ARBA" id="ARBA00023163"/>
    </source>
</evidence>
<evidence type="ECO:0000256" key="2">
    <source>
        <dbReference type="ARBA" id="ARBA00023125"/>
    </source>
</evidence>
<evidence type="ECO:0000313" key="6">
    <source>
        <dbReference type="EMBL" id="MDC2957561.1"/>
    </source>
</evidence>
<evidence type="ECO:0000256" key="4">
    <source>
        <dbReference type="PROSITE-ProRule" id="PRU00335"/>
    </source>
</evidence>
<gene>
    <name evidence="6" type="ORF">PO587_24205</name>
</gene>
<dbReference type="InterPro" id="IPR050109">
    <property type="entry name" value="HTH-type_TetR-like_transc_reg"/>
</dbReference>
<keyword evidence="1" id="KW-0805">Transcription regulation</keyword>
<dbReference type="SUPFAM" id="SSF48498">
    <property type="entry name" value="Tetracyclin repressor-like, C-terminal domain"/>
    <property type="match status" value="1"/>
</dbReference>
<reference evidence="6 7" key="1">
    <citation type="journal article" date="2015" name="Int. J. Syst. Evol. Microbiol.">
        <title>Streptomyces gilvifuscus sp. nov., an actinomycete that produces antibacterial compounds isolated from soil.</title>
        <authorList>
            <person name="Nguyen T.M."/>
            <person name="Kim J."/>
        </authorList>
    </citation>
    <scope>NUCLEOTIDE SEQUENCE [LARGE SCALE GENOMIC DNA]</scope>
    <source>
        <strain evidence="6 7">T113</strain>
    </source>
</reference>
<accession>A0ABT5FYB0</accession>
<protein>
    <submittedName>
        <fullName evidence="6">ScbR family autoregulator-binding transcription factor</fullName>
    </submittedName>
</protein>
<keyword evidence="3" id="KW-0804">Transcription</keyword>
<dbReference type="NCBIfam" id="NF041196">
    <property type="entry name" value="ScbR_bind_reg"/>
    <property type="match status" value="1"/>
</dbReference>
<dbReference type="Pfam" id="PF00440">
    <property type="entry name" value="TetR_N"/>
    <property type="match status" value="1"/>
</dbReference>
<dbReference type="Proteomes" id="UP001221328">
    <property type="component" value="Unassembled WGS sequence"/>
</dbReference>
<dbReference type="PROSITE" id="PS50977">
    <property type="entry name" value="HTH_TETR_2"/>
    <property type="match status" value="1"/>
</dbReference>
<name>A0ABT5FYB0_9ACTN</name>
<organism evidence="6 7">
    <name type="scientific">Streptomyces gilvifuscus</name>
    <dbReference type="NCBI Taxonomy" id="1550617"/>
    <lineage>
        <taxon>Bacteria</taxon>
        <taxon>Bacillati</taxon>
        <taxon>Actinomycetota</taxon>
        <taxon>Actinomycetes</taxon>
        <taxon>Kitasatosporales</taxon>
        <taxon>Streptomycetaceae</taxon>
        <taxon>Streptomyces</taxon>
    </lineage>
</organism>
<keyword evidence="2 4" id="KW-0238">DNA-binding</keyword>
<dbReference type="SUPFAM" id="SSF46689">
    <property type="entry name" value="Homeodomain-like"/>
    <property type="match status" value="1"/>
</dbReference>
<dbReference type="InterPro" id="IPR009057">
    <property type="entry name" value="Homeodomain-like_sf"/>
</dbReference>
<dbReference type="PRINTS" id="PR00455">
    <property type="entry name" value="HTHTETR"/>
</dbReference>
<dbReference type="RefSeq" id="WP_272176626.1">
    <property type="nucleotide sequence ID" value="NZ_JAQOSK010000009.1"/>
</dbReference>
<dbReference type="InterPro" id="IPR001647">
    <property type="entry name" value="HTH_TetR"/>
</dbReference>
<sequence length="219" mass="23533">MKQERAVRTRQLLIRSAAEAFERHGFIRARLADISSSAGVTTGALHFHFANKEALASTVEATAAVILRHAARSVQQPGANALQRLTGVSHALADRLRHDVVARAGFRLNCGDGPHPGALDLRGEWFECIRRLLTEAGDHHLLAEGVARQDAAASIAAATTGFEVLGRTDPAWLSPASLSCFWRLALPRLATAEALAALGLPAGEPVRRPHDVKILENKN</sequence>
<keyword evidence="7" id="KW-1185">Reference proteome</keyword>
<evidence type="ECO:0000256" key="1">
    <source>
        <dbReference type="ARBA" id="ARBA00023015"/>
    </source>
</evidence>
<dbReference type="Gene3D" id="1.10.357.10">
    <property type="entry name" value="Tetracycline Repressor, domain 2"/>
    <property type="match status" value="1"/>
</dbReference>
<dbReference type="PANTHER" id="PTHR30055">
    <property type="entry name" value="HTH-TYPE TRANSCRIPTIONAL REGULATOR RUTR"/>
    <property type="match status" value="1"/>
</dbReference>
<comment type="caution">
    <text evidence="6">The sequence shown here is derived from an EMBL/GenBank/DDBJ whole genome shotgun (WGS) entry which is preliminary data.</text>
</comment>
<feature type="domain" description="HTH tetR-type" evidence="5">
    <location>
        <begin position="7"/>
        <end position="67"/>
    </location>
</feature>
<dbReference type="EMBL" id="JAQOSK010000009">
    <property type="protein sequence ID" value="MDC2957561.1"/>
    <property type="molecule type" value="Genomic_DNA"/>
</dbReference>